<dbReference type="SUPFAM" id="SSF51395">
    <property type="entry name" value="FMN-linked oxidoreductases"/>
    <property type="match status" value="1"/>
</dbReference>
<comment type="similarity">
    <text evidence="5">Belongs to the FMN-dependent alpha-hydroxy acid dehydrogenase family.</text>
</comment>
<dbReference type="AlphaFoldDB" id="A0A644VWG7"/>
<keyword evidence="3" id="KW-0288">FMN</keyword>
<dbReference type="InterPro" id="IPR000262">
    <property type="entry name" value="FMN-dep_DH"/>
</dbReference>
<sequence length="340" mass="35519">MNYQDVLNAARGNIGPYCKACPICNGLGCRNTIPGPGAKGSGTGFIRSFQKWQELGLNMDTICENRHVDLRYSFFGHEFALPVLAGPVGAMTLHYGDKFDDLTYNGILVDGAAKAGIAAFTGDGTNPAVFEGTAAAIKANGGAGIPTVKPWDMKTVFHKLDLAKDSGAWAIAMDIDAAGLPFLQGLTPPAGSKTVSELKEIIAYAERPFILKGIMTVRGAEKAVEAGASAIVVSNHGGRVLDLCPATAEVLPEIVQAVGDKLSIFVDGGIRTGIDVFKALALGANGVLIARPFVTMVYGAGTEGVGVYVEKLKAELADTMRMCGAHSLSEINGSMVRALN</sequence>
<name>A0A644VWG7_9ZZZZ</name>
<dbReference type="PANTHER" id="PTHR10578">
    <property type="entry name" value="S -2-HYDROXY-ACID OXIDASE-RELATED"/>
    <property type="match status" value="1"/>
</dbReference>
<dbReference type="PANTHER" id="PTHR10578:SF107">
    <property type="entry name" value="2-HYDROXYACID OXIDASE 1"/>
    <property type="match status" value="1"/>
</dbReference>
<comment type="caution">
    <text evidence="7">The sequence shown here is derived from an EMBL/GenBank/DDBJ whole genome shotgun (WGS) entry which is preliminary data.</text>
</comment>
<dbReference type="InterPro" id="IPR013785">
    <property type="entry name" value="Aldolase_TIM"/>
</dbReference>
<dbReference type="Pfam" id="PF01070">
    <property type="entry name" value="FMN_dh"/>
    <property type="match status" value="2"/>
</dbReference>
<dbReference type="GO" id="GO:0010181">
    <property type="term" value="F:FMN binding"/>
    <property type="evidence" value="ECO:0007669"/>
    <property type="project" value="InterPro"/>
</dbReference>
<accession>A0A644VWG7</accession>
<evidence type="ECO:0000256" key="4">
    <source>
        <dbReference type="ARBA" id="ARBA00023002"/>
    </source>
</evidence>
<dbReference type="CDD" id="cd02809">
    <property type="entry name" value="alpha_hydroxyacid_oxid_FMN"/>
    <property type="match status" value="1"/>
</dbReference>
<dbReference type="PROSITE" id="PS51349">
    <property type="entry name" value="FMN_HYDROXY_ACID_DH_2"/>
    <property type="match status" value="1"/>
</dbReference>
<organism evidence="7">
    <name type="scientific">bioreactor metagenome</name>
    <dbReference type="NCBI Taxonomy" id="1076179"/>
    <lineage>
        <taxon>unclassified sequences</taxon>
        <taxon>metagenomes</taxon>
        <taxon>ecological metagenomes</taxon>
    </lineage>
</organism>
<proteinExistence type="inferred from homology"/>
<evidence type="ECO:0000259" key="6">
    <source>
        <dbReference type="PROSITE" id="PS51349"/>
    </source>
</evidence>
<dbReference type="GO" id="GO:0016491">
    <property type="term" value="F:oxidoreductase activity"/>
    <property type="evidence" value="ECO:0007669"/>
    <property type="project" value="UniProtKB-KW"/>
</dbReference>
<evidence type="ECO:0000256" key="5">
    <source>
        <dbReference type="ARBA" id="ARBA00024042"/>
    </source>
</evidence>
<evidence type="ECO:0000256" key="1">
    <source>
        <dbReference type="ARBA" id="ARBA00001917"/>
    </source>
</evidence>
<gene>
    <name evidence="7" type="primary">lldD_5</name>
    <name evidence="7" type="ORF">SDC9_41779</name>
</gene>
<evidence type="ECO:0000256" key="2">
    <source>
        <dbReference type="ARBA" id="ARBA00022630"/>
    </source>
</evidence>
<keyword evidence="2" id="KW-0285">Flavoprotein</keyword>
<keyword evidence="4 7" id="KW-0560">Oxidoreductase</keyword>
<evidence type="ECO:0000313" key="7">
    <source>
        <dbReference type="EMBL" id="MPL95607.1"/>
    </source>
</evidence>
<protein>
    <submittedName>
        <fullName evidence="7">L-lactate dehydrogenase</fullName>
        <ecNumber evidence="7">1.1.-.-</ecNumber>
    </submittedName>
</protein>
<feature type="domain" description="FMN hydroxy acid dehydrogenase" evidence="6">
    <location>
        <begin position="65"/>
        <end position="340"/>
    </location>
</feature>
<dbReference type="PIRSF" id="PIRSF000138">
    <property type="entry name" value="Al-hdrx_acd_dh"/>
    <property type="match status" value="1"/>
</dbReference>
<dbReference type="Gene3D" id="3.20.20.70">
    <property type="entry name" value="Aldolase class I"/>
    <property type="match status" value="1"/>
</dbReference>
<dbReference type="InterPro" id="IPR037396">
    <property type="entry name" value="FMN_HAD"/>
</dbReference>
<dbReference type="InterPro" id="IPR012133">
    <property type="entry name" value="Alpha-hydoxy_acid_DH_FMN"/>
</dbReference>
<comment type="cofactor">
    <cofactor evidence="1">
        <name>FMN</name>
        <dbReference type="ChEBI" id="CHEBI:58210"/>
    </cofactor>
</comment>
<dbReference type="EMBL" id="VSSQ01000474">
    <property type="protein sequence ID" value="MPL95607.1"/>
    <property type="molecule type" value="Genomic_DNA"/>
</dbReference>
<dbReference type="EC" id="1.1.-.-" evidence="7"/>
<evidence type="ECO:0000256" key="3">
    <source>
        <dbReference type="ARBA" id="ARBA00022643"/>
    </source>
</evidence>
<reference evidence="7" key="1">
    <citation type="submission" date="2019-08" db="EMBL/GenBank/DDBJ databases">
        <authorList>
            <person name="Kucharzyk K."/>
            <person name="Murdoch R.W."/>
            <person name="Higgins S."/>
            <person name="Loffler F."/>
        </authorList>
    </citation>
    <scope>NUCLEOTIDE SEQUENCE</scope>
</reference>